<dbReference type="RefSeq" id="WP_074611209.1">
    <property type="nucleotide sequence ID" value="NZ_FNGY01000008.1"/>
</dbReference>
<dbReference type="PANTHER" id="PTHR43133:SF46">
    <property type="entry name" value="RNA POLYMERASE SIGMA-70 FACTOR ECF SUBFAMILY"/>
    <property type="match status" value="1"/>
</dbReference>
<dbReference type="InterPro" id="IPR014284">
    <property type="entry name" value="RNA_pol_sigma-70_dom"/>
</dbReference>
<organism evidence="7 8">
    <name type="scientific">Pedobacter steynii</name>
    <dbReference type="NCBI Taxonomy" id="430522"/>
    <lineage>
        <taxon>Bacteria</taxon>
        <taxon>Pseudomonadati</taxon>
        <taxon>Bacteroidota</taxon>
        <taxon>Sphingobacteriia</taxon>
        <taxon>Sphingobacteriales</taxon>
        <taxon>Sphingobacteriaceae</taxon>
        <taxon>Pedobacter</taxon>
    </lineage>
</organism>
<dbReference type="Gene3D" id="1.10.10.10">
    <property type="entry name" value="Winged helix-like DNA-binding domain superfamily/Winged helix DNA-binding domain"/>
    <property type="match status" value="1"/>
</dbReference>
<dbReference type="AlphaFoldDB" id="A0A1H0D036"/>
<comment type="similarity">
    <text evidence="1">Belongs to the sigma-70 factor family. ECF subfamily.</text>
</comment>
<gene>
    <name evidence="7" type="ORF">SAMN05421820_108269</name>
</gene>
<reference evidence="8" key="1">
    <citation type="submission" date="2016-10" db="EMBL/GenBank/DDBJ databases">
        <authorList>
            <person name="Varghese N."/>
            <person name="Submissions S."/>
        </authorList>
    </citation>
    <scope>NUCLEOTIDE SEQUENCE [LARGE SCALE GENOMIC DNA]</scope>
    <source>
        <strain evidence="8">DSM 19110</strain>
    </source>
</reference>
<keyword evidence="8" id="KW-1185">Reference proteome</keyword>
<evidence type="ECO:0000256" key="1">
    <source>
        <dbReference type="ARBA" id="ARBA00010641"/>
    </source>
</evidence>
<dbReference type="InterPro" id="IPR039425">
    <property type="entry name" value="RNA_pol_sigma-70-like"/>
</dbReference>
<dbReference type="InterPro" id="IPR013324">
    <property type="entry name" value="RNA_pol_sigma_r3/r4-like"/>
</dbReference>
<dbReference type="SUPFAM" id="SSF88659">
    <property type="entry name" value="Sigma3 and sigma4 domains of RNA polymerase sigma factors"/>
    <property type="match status" value="1"/>
</dbReference>
<dbReference type="InterPro" id="IPR013249">
    <property type="entry name" value="RNA_pol_sigma70_r4_t2"/>
</dbReference>
<dbReference type="NCBIfam" id="TIGR02937">
    <property type="entry name" value="sigma70-ECF"/>
    <property type="match status" value="1"/>
</dbReference>
<dbReference type="Proteomes" id="UP000183200">
    <property type="component" value="Unassembled WGS sequence"/>
</dbReference>
<evidence type="ECO:0000256" key="4">
    <source>
        <dbReference type="ARBA" id="ARBA00023163"/>
    </source>
</evidence>
<evidence type="ECO:0000313" key="8">
    <source>
        <dbReference type="Proteomes" id="UP000183200"/>
    </source>
</evidence>
<dbReference type="SUPFAM" id="SSF88946">
    <property type="entry name" value="Sigma2 domain of RNA polymerase sigma factors"/>
    <property type="match status" value="1"/>
</dbReference>
<feature type="domain" description="RNA polymerase sigma factor 70 region 4 type 2" evidence="6">
    <location>
        <begin position="121"/>
        <end position="173"/>
    </location>
</feature>
<evidence type="ECO:0000259" key="5">
    <source>
        <dbReference type="Pfam" id="PF04542"/>
    </source>
</evidence>
<evidence type="ECO:0000313" key="7">
    <source>
        <dbReference type="EMBL" id="SDN63535.1"/>
    </source>
</evidence>
<dbReference type="NCBIfam" id="TIGR02985">
    <property type="entry name" value="Sig70_bacteroi1"/>
    <property type="match status" value="1"/>
</dbReference>
<dbReference type="GO" id="GO:0003677">
    <property type="term" value="F:DNA binding"/>
    <property type="evidence" value="ECO:0007669"/>
    <property type="project" value="InterPro"/>
</dbReference>
<dbReference type="Pfam" id="PF04542">
    <property type="entry name" value="Sigma70_r2"/>
    <property type="match status" value="1"/>
</dbReference>
<keyword evidence="2" id="KW-0805">Transcription regulation</keyword>
<dbReference type="InterPro" id="IPR036388">
    <property type="entry name" value="WH-like_DNA-bd_sf"/>
</dbReference>
<evidence type="ECO:0000259" key="6">
    <source>
        <dbReference type="Pfam" id="PF08281"/>
    </source>
</evidence>
<dbReference type="PANTHER" id="PTHR43133">
    <property type="entry name" value="RNA POLYMERASE ECF-TYPE SIGMA FACTO"/>
    <property type="match status" value="1"/>
</dbReference>
<evidence type="ECO:0000256" key="3">
    <source>
        <dbReference type="ARBA" id="ARBA00023082"/>
    </source>
</evidence>
<dbReference type="EMBL" id="FNGY01000008">
    <property type="protein sequence ID" value="SDN63535.1"/>
    <property type="molecule type" value="Genomic_DNA"/>
</dbReference>
<dbReference type="InterPro" id="IPR013325">
    <property type="entry name" value="RNA_pol_sigma_r2"/>
</dbReference>
<evidence type="ECO:0000256" key="2">
    <source>
        <dbReference type="ARBA" id="ARBA00023015"/>
    </source>
</evidence>
<dbReference type="InterPro" id="IPR014327">
    <property type="entry name" value="RNA_pol_sigma70_bacteroid"/>
</dbReference>
<keyword evidence="4" id="KW-0804">Transcription</keyword>
<name>A0A1H0D036_9SPHI</name>
<protein>
    <submittedName>
        <fullName evidence="7">RNA polymerase sigma-70 factor, ECF subfamily</fullName>
    </submittedName>
</protein>
<proteinExistence type="inferred from homology"/>
<dbReference type="InterPro" id="IPR007627">
    <property type="entry name" value="RNA_pol_sigma70_r2"/>
</dbReference>
<sequence length="191" mass="22740">MELFTNDVHAAQELKDGNVEALGYFYRLYERQVYQFLYTYCRDQDLAEEMIQCTFIKVWEKRNHLDLSKSAKNWIYTMAKNLLIDSLRQTKRQEKVWSLHPAIPEQDDSTHNQIIYADYQRMIASVLMKLPKRNQEVFDLSRGQQFSNKEIADQLNISLKAVEKHLTKTLRFLRGVLKDEQLLMLLILLHL</sequence>
<dbReference type="Pfam" id="PF08281">
    <property type="entry name" value="Sigma70_r4_2"/>
    <property type="match status" value="1"/>
</dbReference>
<accession>A0A1H0D036</accession>
<keyword evidence="3" id="KW-0731">Sigma factor</keyword>
<feature type="domain" description="RNA polymerase sigma-70 region 2" evidence="5">
    <location>
        <begin position="25"/>
        <end position="92"/>
    </location>
</feature>
<dbReference type="Gene3D" id="1.10.1740.10">
    <property type="match status" value="1"/>
</dbReference>
<dbReference type="GO" id="GO:0006352">
    <property type="term" value="P:DNA-templated transcription initiation"/>
    <property type="evidence" value="ECO:0007669"/>
    <property type="project" value="InterPro"/>
</dbReference>
<dbReference type="OrthoDB" id="663247at2"/>
<dbReference type="GO" id="GO:0016987">
    <property type="term" value="F:sigma factor activity"/>
    <property type="evidence" value="ECO:0007669"/>
    <property type="project" value="UniProtKB-KW"/>
</dbReference>